<dbReference type="Pfam" id="PF02179">
    <property type="entry name" value="BAG"/>
    <property type="match status" value="1"/>
</dbReference>
<reference evidence="2" key="1">
    <citation type="journal article" date="2019" name="MBio">
        <title>Virus Genomes from Deep Sea Sediments Expand the Ocean Megavirome and Support Independent Origins of Viral Gigantism.</title>
        <authorList>
            <person name="Backstrom D."/>
            <person name="Yutin N."/>
            <person name="Jorgensen S.L."/>
            <person name="Dharamshi J."/>
            <person name="Homa F."/>
            <person name="Zaremba-Niedwiedzka K."/>
            <person name="Spang A."/>
            <person name="Wolf Y.I."/>
            <person name="Koonin E.V."/>
            <person name="Ettema T.J."/>
        </authorList>
    </citation>
    <scope>NUCLEOTIDE SEQUENCE</scope>
</reference>
<dbReference type="InterPro" id="IPR003103">
    <property type="entry name" value="BAG_domain"/>
</dbReference>
<dbReference type="InterPro" id="IPR036533">
    <property type="entry name" value="BAG_dom_sf"/>
</dbReference>
<protein>
    <recommendedName>
        <fullName evidence="1">BAG domain-containing protein</fullName>
    </recommendedName>
</protein>
<name>A0A481Z5C3_9VIRU</name>
<feature type="domain" description="BAG" evidence="1">
    <location>
        <begin position="22"/>
        <end position="89"/>
    </location>
</feature>
<dbReference type="SUPFAM" id="SSF63491">
    <property type="entry name" value="BAG domain"/>
    <property type="match status" value="1"/>
</dbReference>
<dbReference type="EMBL" id="MK500475">
    <property type="protein sequence ID" value="QBK90309.1"/>
    <property type="molecule type" value="Genomic_DNA"/>
</dbReference>
<gene>
    <name evidence="2" type="ORF">LCPAC102_02220</name>
</gene>
<evidence type="ECO:0000259" key="1">
    <source>
        <dbReference type="Pfam" id="PF02179"/>
    </source>
</evidence>
<proteinExistence type="predicted"/>
<sequence>MNKIFSDIDNLLDEVHSHIYLIQNKYSKYVKNKIYKYMSKEEINIINEYIEKSTIQIIKLDSILSDDREIMSKRKQYIIAIQNYITQFECLKNGEEYVVLLSNVTSDREKYLPENRDSDYALYNSISGSPK</sequence>
<dbReference type="GO" id="GO:0051087">
    <property type="term" value="F:protein-folding chaperone binding"/>
    <property type="evidence" value="ECO:0007669"/>
    <property type="project" value="InterPro"/>
</dbReference>
<accession>A0A481Z5C3</accession>
<evidence type="ECO:0000313" key="2">
    <source>
        <dbReference type="EMBL" id="QBK90309.1"/>
    </source>
</evidence>
<dbReference type="Gene3D" id="1.20.58.120">
    <property type="entry name" value="BAG domain"/>
    <property type="match status" value="1"/>
</dbReference>
<organism evidence="2">
    <name type="scientific">Pithovirus LCPAC102</name>
    <dbReference type="NCBI Taxonomy" id="2506587"/>
    <lineage>
        <taxon>Viruses</taxon>
        <taxon>Pithoviruses</taxon>
    </lineage>
</organism>